<protein>
    <submittedName>
        <fullName evidence="1">DUF4230 domain-containing protein</fullName>
    </submittedName>
</protein>
<keyword evidence="2" id="KW-1185">Reference proteome</keyword>
<name>A0ABS9BG61_9BACT</name>
<gene>
    <name evidence="1" type="ORF">L0U88_08120</name>
</gene>
<proteinExistence type="predicted"/>
<accession>A0ABS9BG61</accession>
<dbReference type="RefSeq" id="WP_234865390.1">
    <property type="nucleotide sequence ID" value="NZ_JAKEVY010000002.1"/>
</dbReference>
<comment type="caution">
    <text evidence="1">The sequence shown here is derived from an EMBL/GenBank/DDBJ whole genome shotgun (WGS) entry which is preliminary data.</text>
</comment>
<dbReference type="Proteomes" id="UP001200145">
    <property type="component" value="Unassembled WGS sequence"/>
</dbReference>
<evidence type="ECO:0000313" key="1">
    <source>
        <dbReference type="EMBL" id="MCF1714587.1"/>
    </source>
</evidence>
<reference evidence="1 2" key="1">
    <citation type="submission" date="2022-01" db="EMBL/GenBank/DDBJ databases">
        <title>Flavihumibacter sp. nov., isolated from sediment of a river.</title>
        <authorList>
            <person name="Liu H."/>
        </authorList>
    </citation>
    <scope>NUCLEOTIDE SEQUENCE [LARGE SCALE GENOMIC DNA]</scope>
    <source>
        <strain evidence="1 2">RY-1</strain>
    </source>
</reference>
<sequence>MSKFGQYLNGLLLLLLAGCSSSIPREEKVLAIKEMGALATTQYTVTKIVKASDNQTWYKIGDRKILLSVEANLKAGIDLTQLSEEDITSSGNSIQIKLPPPKILSLQLPPEKIRLEYEEVGLLRSEFSQEERTALLAQAEKQIEAAIPETGILETARSHTRDWITRFCQQLGYTEINIEFADQPTSILR</sequence>
<dbReference type="InterPro" id="IPR025324">
    <property type="entry name" value="DUF4230"/>
</dbReference>
<dbReference type="Pfam" id="PF14014">
    <property type="entry name" value="DUF4230"/>
    <property type="match status" value="1"/>
</dbReference>
<dbReference type="EMBL" id="JAKEVY010000002">
    <property type="protein sequence ID" value="MCF1714587.1"/>
    <property type="molecule type" value="Genomic_DNA"/>
</dbReference>
<evidence type="ECO:0000313" key="2">
    <source>
        <dbReference type="Proteomes" id="UP001200145"/>
    </source>
</evidence>
<dbReference type="PROSITE" id="PS51257">
    <property type="entry name" value="PROKAR_LIPOPROTEIN"/>
    <property type="match status" value="1"/>
</dbReference>
<organism evidence="1 2">
    <name type="scientific">Flavihumibacter fluminis</name>
    <dbReference type="NCBI Taxonomy" id="2909236"/>
    <lineage>
        <taxon>Bacteria</taxon>
        <taxon>Pseudomonadati</taxon>
        <taxon>Bacteroidota</taxon>
        <taxon>Chitinophagia</taxon>
        <taxon>Chitinophagales</taxon>
        <taxon>Chitinophagaceae</taxon>
        <taxon>Flavihumibacter</taxon>
    </lineage>
</organism>